<dbReference type="NCBIfam" id="NF002565">
    <property type="entry name" value="PRK02195.1"/>
    <property type="match status" value="1"/>
</dbReference>
<dbReference type="EMBL" id="QWET01000002">
    <property type="protein sequence ID" value="RIH66686.1"/>
    <property type="molecule type" value="Genomic_DNA"/>
</dbReference>
<reference evidence="5 6" key="1">
    <citation type="journal article" date="2015" name="Int. J. Syst. Evol. Microbiol.">
        <title>Mariniphaga sediminis sp. nov., isolated from coastal sediment.</title>
        <authorList>
            <person name="Wang F.Q."/>
            <person name="Shen Q.Y."/>
            <person name="Chen G.J."/>
            <person name="Du Z.J."/>
        </authorList>
    </citation>
    <scope>NUCLEOTIDE SEQUENCE [LARGE SCALE GENOMIC DNA]</scope>
    <source>
        <strain evidence="5 6">SY21</strain>
    </source>
</reference>
<dbReference type="OrthoDB" id="9806712at2"/>
<dbReference type="AlphaFoldDB" id="A0A399D5B7"/>
<dbReference type="RefSeq" id="WP_119348560.1">
    <property type="nucleotide sequence ID" value="NZ_JBFHKJ010000266.1"/>
</dbReference>
<accession>A0A399D5B7</accession>
<dbReference type="Proteomes" id="UP000266441">
    <property type="component" value="Unassembled WGS sequence"/>
</dbReference>
<name>A0A399D5B7_9BACT</name>
<evidence type="ECO:0000256" key="3">
    <source>
        <dbReference type="ARBA" id="ARBA00023065"/>
    </source>
</evidence>
<keyword evidence="2" id="KW-0813">Transport</keyword>
<gene>
    <name evidence="5" type="ORF">D1164_03555</name>
</gene>
<dbReference type="GO" id="GO:0046961">
    <property type="term" value="F:proton-transporting ATPase activity, rotational mechanism"/>
    <property type="evidence" value="ECO:0007669"/>
    <property type="project" value="InterPro"/>
</dbReference>
<evidence type="ECO:0000313" key="6">
    <source>
        <dbReference type="Proteomes" id="UP000266441"/>
    </source>
</evidence>
<comment type="similarity">
    <text evidence="1">Belongs to the V-ATPase D subunit family.</text>
</comment>
<keyword evidence="3" id="KW-0406">Ion transport</keyword>
<proteinExistence type="inferred from homology"/>
<evidence type="ECO:0000256" key="4">
    <source>
        <dbReference type="SAM" id="Coils"/>
    </source>
</evidence>
<dbReference type="PANTHER" id="PTHR11671">
    <property type="entry name" value="V-TYPE ATP SYNTHASE SUBUNIT D"/>
    <property type="match status" value="1"/>
</dbReference>
<dbReference type="Pfam" id="PF01813">
    <property type="entry name" value="ATP-synt_D"/>
    <property type="match status" value="1"/>
</dbReference>
<evidence type="ECO:0000256" key="1">
    <source>
        <dbReference type="ARBA" id="ARBA00005850"/>
    </source>
</evidence>
<comment type="caution">
    <text evidence="5">The sequence shown here is derived from an EMBL/GenBank/DDBJ whole genome shotgun (WGS) entry which is preliminary data.</text>
</comment>
<keyword evidence="4" id="KW-0175">Coiled coil</keyword>
<feature type="coiled-coil region" evidence="4">
    <location>
        <begin position="33"/>
        <end position="60"/>
    </location>
</feature>
<sequence>MAIKFQYNKTALQALDKQLKVRERALPTLKNKESALRVEVKRAKDRAAALEEEYSSQIASYETMARLWGEFDQSLISIKDVELSSKKIAGVFTPVLEKIIFETNTDNLFNQPVWFPDGMAIIRKIAEIAIEREVFLRKMELLDFARKKTTQKVNLYEKVQIPGFQDAIRKIKRFLEDQDNLSKSAQKIVKDRQEKQRQEVEV</sequence>
<organism evidence="5 6">
    <name type="scientific">Mariniphaga sediminis</name>
    <dbReference type="NCBI Taxonomy" id="1628158"/>
    <lineage>
        <taxon>Bacteria</taxon>
        <taxon>Pseudomonadati</taxon>
        <taxon>Bacteroidota</taxon>
        <taxon>Bacteroidia</taxon>
        <taxon>Marinilabiliales</taxon>
        <taxon>Prolixibacteraceae</taxon>
        <taxon>Mariniphaga</taxon>
    </lineage>
</organism>
<keyword evidence="6" id="KW-1185">Reference proteome</keyword>
<evidence type="ECO:0000256" key="2">
    <source>
        <dbReference type="ARBA" id="ARBA00022448"/>
    </source>
</evidence>
<protein>
    <submittedName>
        <fullName evidence="5">V-type ATP synthase subunit D</fullName>
    </submittedName>
</protein>
<dbReference type="Gene3D" id="1.10.287.3240">
    <property type="match status" value="1"/>
</dbReference>
<dbReference type="InterPro" id="IPR002699">
    <property type="entry name" value="V_ATPase_D"/>
</dbReference>
<evidence type="ECO:0000313" key="5">
    <source>
        <dbReference type="EMBL" id="RIH66686.1"/>
    </source>
</evidence>